<proteinExistence type="predicted"/>
<dbReference type="AlphaFoldDB" id="A0A562JSS9"/>
<gene>
    <name evidence="1" type="ORF">IQ19_02915</name>
</gene>
<evidence type="ECO:0000313" key="1">
    <source>
        <dbReference type="EMBL" id="TWH85974.1"/>
    </source>
</evidence>
<evidence type="ECO:0000313" key="2">
    <source>
        <dbReference type="Proteomes" id="UP000318667"/>
    </source>
</evidence>
<dbReference type="EMBL" id="VLKI01000007">
    <property type="protein sequence ID" value="TWH85974.1"/>
    <property type="molecule type" value="Genomic_DNA"/>
</dbReference>
<organism evidence="1 2">
    <name type="scientific">Cytobacillus oceanisediminis</name>
    <dbReference type="NCBI Taxonomy" id="665099"/>
    <lineage>
        <taxon>Bacteria</taxon>
        <taxon>Bacillati</taxon>
        <taxon>Bacillota</taxon>
        <taxon>Bacilli</taxon>
        <taxon>Bacillales</taxon>
        <taxon>Bacillaceae</taxon>
        <taxon>Cytobacillus</taxon>
    </lineage>
</organism>
<dbReference type="GeneID" id="65404084"/>
<dbReference type="Gene3D" id="2.80.10.50">
    <property type="match status" value="1"/>
</dbReference>
<dbReference type="CDD" id="cd00257">
    <property type="entry name" value="beta-trefoil_FSCN-like"/>
    <property type="match status" value="1"/>
</dbReference>
<comment type="caution">
    <text evidence="1">The sequence shown here is derived from an EMBL/GenBank/DDBJ whole genome shotgun (WGS) entry which is preliminary data.</text>
</comment>
<dbReference type="SUPFAM" id="SSF50405">
    <property type="entry name" value="Actin-crosslinking proteins"/>
    <property type="match status" value="1"/>
</dbReference>
<reference evidence="1 2" key="1">
    <citation type="journal article" date="2015" name="Stand. Genomic Sci.">
        <title>Genomic Encyclopedia of Bacterial and Archaeal Type Strains, Phase III: the genomes of soil and plant-associated and newly described type strains.</title>
        <authorList>
            <person name="Whitman W.B."/>
            <person name="Woyke T."/>
            <person name="Klenk H.P."/>
            <person name="Zhou Y."/>
            <person name="Lilburn T.G."/>
            <person name="Beck B.J."/>
            <person name="De Vos P."/>
            <person name="Vandamme P."/>
            <person name="Eisen J.A."/>
            <person name="Garrity G."/>
            <person name="Hugenholtz P."/>
            <person name="Kyrpides N.C."/>
        </authorList>
    </citation>
    <scope>NUCLEOTIDE SEQUENCE [LARGE SCALE GENOMIC DNA]</scope>
    <source>
        <strain evidence="1 2">CGMCC 1.10115</strain>
    </source>
</reference>
<sequence>MQIQIKSAFNNQFVSAENQGESPLAANREAAQEWENFNVINNSDGTISFQAVANNKYLRRI</sequence>
<dbReference type="Proteomes" id="UP000318667">
    <property type="component" value="Unassembled WGS sequence"/>
</dbReference>
<accession>A0A562JSS9</accession>
<protein>
    <submittedName>
        <fullName evidence="1">Uncharacterized protein</fullName>
    </submittedName>
</protein>
<keyword evidence="2" id="KW-1185">Reference proteome</keyword>
<dbReference type="RefSeq" id="WP_144543039.1">
    <property type="nucleotide sequence ID" value="NZ_CBCSDC010000024.1"/>
</dbReference>
<dbReference type="InterPro" id="IPR008999">
    <property type="entry name" value="Actin-crosslinking"/>
</dbReference>
<dbReference type="OrthoDB" id="9806701at2"/>
<name>A0A562JSS9_9BACI</name>